<evidence type="ECO:0000256" key="3">
    <source>
        <dbReference type="ARBA" id="ARBA00022801"/>
    </source>
</evidence>
<dbReference type="Pfam" id="PF16874">
    <property type="entry name" value="Glyco_hydro_36C"/>
    <property type="match status" value="1"/>
</dbReference>
<feature type="active site" description="Proton donor" evidence="6">
    <location>
        <position position="548"/>
    </location>
</feature>
<proteinExistence type="inferred from homology"/>
<protein>
    <recommendedName>
        <fullName evidence="2 5">Alpha-galactosidase</fullName>
        <ecNumber evidence="2 5">3.2.1.22</ecNumber>
    </recommendedName>
</protein>
<dbReference type="InterPro" id="IPR031705">
    <property type="entry name" value="Glyco_hydro_36_C"/>
</dbReference>
<feature type="binding site" evidence="7">
    <location>
        <position position="526"/>
    </location>
    <ligand>
        <name>substrate</name>
    </ligand>
</feature>
<evidence type="ECO:0000259" key="8">
    <source>
        <dbReference type="Pfam" id="PF16874"/>
    </source>
</evidence>
<dbReference type="Proteomes" id="UP000182321">
    <property type="component" value="Unassembled WGS sequence"/>
</dbReference>
<dbReference type="InterPro" id="IPR031704">
    <property type="entry name" value="Glyco_hydro_36_N"/>
</dbReference>
<evidence type="ECO:0000259" key="9">
    <source>
        <dbReference type="Pfam" id="PF16875"/>
    </source>
</evidence>
<dbReference type="InterPro" id="IPR002252">
    <property type="entry name" value="Glyco_hydro_36"/>
</dbReference>
<reference evidence="11" key="1">
    <citation type="submission" date="2016-10" db="EMBL/GenBank/DDBJ databases">
        <authorList>
            <person name="Varghese N."/>
            <person name="Submissions S."/>
        </authorList>
    </citation>
    <scope>NUCLEOTIDE SEQUENCE [LARGE SCALE GENOMIC DNA]</scope>
    <source>
        <strain evidence="11">ACV-9</strain>
    </source>
</reference>
<feature type="binding site" evidence="7">
    <location>
        <begin position="366"/>
        <end position="367"/>
    </location>
    <ligand>
        <name>substrate</name>
    </ligand>
</feature>
<dbReference type="Gene3D" id="2.60.40.1180">
    <property type="entry name" value="Golgi alpha-mannosidase II"/>
    <property type="match status" value="1"/>
</dbReference>
<dbReference type="PROSITE" id="PS00512">
    <property type="entry name" value="ALPHA_GALACTOSIDASE"/>
    <property type="match status" value="1"/>
</dbReference>
<gene>
    <name evidence="10" type="ORF">SAMN02910377_00770</name>
</gene>
<dbReference type="EMBL" id="FNZX01000005">
    <property type="protein sequence ID" value="SEK40894.1"/>
    <property type="molecule type" value="Genomic_DNA"/>
</dbReference>
<evidence type="ECO:0000256" key="5">
    <source>
        <dbReference type="PIRNR" id="PIRNR005536"/>
    </source>
</evidence>
<evidence type="ECO:0000256" key="2">
    <source>
        <dbReference type="ARBA" id="ARBA00012755"/>
    </source>
</evidence>
<feature type="active site" description="Nucleophile" evidence="6">
    <location>
        <position position="478"/>
    </location>
</feature>
<dbReference type="SUPFAM" id="SSF51445">
    <property type="entry name" value="(Trans)glycosidases"/>
    <property type="match status" value="1"/>
</dbReference>
<dbReference type="PANTHER" id="PTHR43053:SF3">
    <property type="entry name" value="ALPHA-GALACTOSIDASE C-RELATED"/>
    <property type="match status" value="1"/>
</dbReference>
<dbReference type="EC" id="3.2.1.22" evidence="2 5"/>
<accession>A0A1H7GS81</accession>
<dbReference type="GO" id="GO:0016052">
    <property type="term" value="P:carbohydrate catabolic process"/>
    <property type="evidence" value="ECO:0007669"/>
    <property type="project" value="InterPro"/>
</dbReference>
<evidence type="ECO:0000256" key="7">
    <source>
        <dbReference type="PIRSR" id="PIRSR005536-2"/>
    </source>
</evidence>
<organism evidence="10 11">
    <name type="scientific">Pseudobutyrivibrio ruminis</name>
    <dbReference type="NCBI Taxonomy" id="46206"/>
    <lineage>
        <taxon>Bacteria</taxon>
        <taxon>Bacillati</taxon>
        <taxon>Bacillota</taxon>
        <taxon>Clostridia</taxon>
        <taxon>Lachnospirales</taxon>
        <taxon>Lachnospiraceae</taxon>
        <taxon>Pseudobutyrivibrio</taxon>
    </lineage>
</organism>
<comment type="catalytic activity">
    <reaction evidence="1 5">
        <text>Hydrolysis of terminal, non-reducing alpha-D-galactose residues in alpha-D-galactosides, including galactose oligosaccharides, galactomannans and galactolipids.</text>
        <dbReference type="EC" id="3.2.1.22"/>
    </reaction>
</comment>
<keyword evidence="11" id="KW-1185">Reference proteome</keyword>
<evidence type="ECO:0000256" key="1">
    <source>
        <dbReference type="ARBA" id="ARBA00001255"/>
    </source>
</evidence>
<feature type="binding site" evidence="7">
    <location>
        <position position="443"/>
    </location>
    <ligand>
        <name>substrate</name>
    </ligand>
</feature>
<dbReference type="InterPro" id="IPR038417">
    <property type="entry name" value="Alpga-gal_N_sf"/>
</dbReference>
<comment type="similarity">
    <text evidence="5">Belongs to the glycosyl hydrolase.</text>
</comment>
<dbReference type="Pfam" id="PF02065">
    <property type="entry name" value="Melibiase"/>
    <property type="match status" value="1"/>
</dbReference>
<dbReference type="Pfam" id="PF16875">
    <property type="entry name" value="Glyco_hydro_36N"/>
    <property type="match status" value="1"/>
</dbReference>
<feature type="domain" description="Glycosyl hydrolase family 36 C-terminal" evidence="8">
    <location>
        <begin position="649"/>
        <end position="731"/>
    </location>
</feature>
<feature type="binding site" evidence="7">
    <location>
        <position position="199"/>
    </location>
    <ligand>
        <name>substrate</name>
    </ligand>
</feature>
<dbReference type="InterPro" id="IPR013780">
    <property type="entry name" value="Glyco_hydro_b"/>
</dbReference>
<feature type="binding site" evidence="7">
    <location>
        <position position="548"/>
    </location>
    <ligand>
        <name>substrate</name>
    </ligand>
</feature>
<feature type="domain" description="Glycosyl hydrolase family 36 N-terminal" evidence="9">
    <location>
        <begin position="30"/>
        <end position="285"/>
    </location>
</feature>
<dbReference type="GO" id="GO:0004557">
    <property type="term" value="F:alpha-galactosidase activity"/>
    <property type="evidence" value="ECO:0007669"/>
    <property type="project" value="UniProtKB-UniRule"/>
</dbReference>
<dbReference type="Gene3D" id="3.20.20.70">
    <property type="entry name" value="Aldolase class I"/>
    <property type="match status" value="1"/>
</dbReference>
<evidence type="ECO:0000256" key="4">
    <source>
        <dbReference type="ARBA" id="ARBA00023295"/>
    </source>
</evidence>
<sequence length="737" mass="84943">MGIIFNEQEKQFHIFNKALSYVIGICQDGDIGQLYFGKPIHTEQKLQDYQSFGIRPLCCNEKDDEKYTKELALLEYPAFGDGDFGSSAYEVLQENGSRVTKFTYQFHRIYKGKAPIPGLPATYTNEDDEAESLEIVCRDLISGLEVTLCYTVWENYSAICRHTKLKNTGDKKLKIEQALSCNVDFPDTSFTWLQFEGAWGRERSPKERDISSGITAIESLRGHSSANYNPFVIIKRKNADDFQGEAFGFNLVYSGNYIAKAQADTFGKLRFNMGINPKWFQWPLEPGEEFHTPEVIITYTSNGLNDLSQNIHRLMNNNLVRSAYKNKPRPILLNNWEATEMDFDEEKILKIARKGKEAGVELFVLDDGWFGKRNDDFAGLGDWYVNTDKLPDGISGLSKKINDLGLKFGLWIEPEMVNEDSDMYRQHPDWVLAAPYRPRTLGRHQMVLDYSKPEVVDNIYNQLHEVISNASIDYIKWDMNRSITECYSQDVDKNQQGMVYHKYIMGVYSLYERLRKAFPHILFESCASGGARFDAGMLYYAPQAWCSDDTDGHERVKIQYGTSYGYPVSMVGSHVSASPNLQTHRTMTIDDRANVAYYGTFGYELDLNEISAEEFDRVKEQIKFMKEYRELFQYGNYYRLQSPFENNISAWMVVSDDKQTAIVTTHKTENIPNWGIERIKLQGLNPDIVYTINDKDDIYGDYLMNAGISLMNKERNWYESDGDYTTHMYILKGKVTK</sequence>
<dbReference type="InterPro" id="IPR050985">
    <property type="entry name" value="Alpha-glycosidase_related"/>
</dbReference>
<dbReference type="CDD" id="cd14791">
    <property type="entry name" value="GH36"/>
    <property type="match status" value="1"/>
</dbReference>
<dbReference type="InterPro" id="IPR013785">
    <property type="entry name" value="Aldolase_TIM"/>
</dbReference>
<evidence type="ECO:0000256" key="6">
    <source>
        <dbReference type="PIRSR" id="PIRSR005536-1"/>
    </source>
</evidence>
<evidence type="ECO:0000313" key="11">
    <source>
        <dbReference type="Proteomes" id="UP000182321"/>
    </source>
</evidence>
<name>A0A1H7GS81_9FIRM</name>
<dbReference type="FunFam" id="3.20.20.70:FF:000118">
    <property type="entry name" value="Alpha-galactosidase"/>
    <property type="match status" value="1"/>
</dbReference>
<feature type="binding site" evidence="7">
    <location>
        <begin position="476"/>
        <end position="480"/>
    </location>
    <ligand>
        <name>substrate</name>
    </ligand>
</feature>
<dbReference type="RefSeq" id="WP_074789420.1">
    <property type="nucleotide sequence ID" value="NZ_FNZX01000005.1"/>
</dbReference>
<dbReference type="PIRSF" id="PIRSF005536">
    <property type="entry name" value="Agal"/>
    <property type="match status" value="1"/>
</dbReference>
<keyword evidence="4 5" id="KW-0326">Glycosidase</keyword>
<keyword evidence="3 5" id="KW-0378">Hydrolase</keyword>
<dbReference type="InterPro" id="IPR017853">
    <property type="entry name" value="GH"/>
</dbReference>
<evidence type="ECO:0000313" key="10">
    <source>
        <dbReference type="EMBL" id="SEK40894.1"/>
    </source>
</evidence>
<dbReference type="PRINTS" id="PR00743">
    <property type="entry name" value="GLHYDRLASE36"/>
</dbReference>
<dbReference type="Gene3D" id="2.70.98.60">
    <property type="entry name" value="alpha-galactosidase from lactobacil brevis"/>
    <property type="match status" value="1"/>
</dbReference>
<dbReference type="PANTHER" id="PTHR43053">
    <property type="entry name" value="GLYCOSIDASE FAMILY 31"/>
    <property type="match status" value="1"/>
</dbReference>
<dbReference type="InterPro" id="IPR000111">
    <property type="entry name" value="Glyco_hydro_27/36_CS"/>
</dbReference>
<dbReference type="AlphaFoldDB" id="A0A1H7GS81"/>